<dbReference type="AlphaFoldDB" id="A0AAV4N3N6"/>
<protein>
    <submittedName>
        <fullName evidence="1">Uncharacterized protein</fullName>
    </submittedName>
</protein>
<dbReference type="Proteomes" id="UP001054837">
    <property type="component" value="Unassembled WGS sequence"/>
</dbReference>
<reference evidence="1 2" key="1">
    <citation type="submission" date="2021-06" db="EMBL/GenBank/DDBJ databases">
        <title>Caerostris darwini draft genome.</title>
        <authorList>
            <person name="Kono N."/>
            <person name="Arakawa K."/>
        </authorList>
    </citation>
    <scope>NUCLEOTIDE SEQUENCE [LARGE SCALE GENOMIC DNA]</scope>
</reference>
<name>A0AAV4N3N6_9ARAC</name>
<comment type="caution">
    <text evidence="1">The sequence shown here is derived from an EMBL/GenBank/DDBJ whole genome shotgun (WGS) entry which is preliminary data.</text>
</comment>
<proteinExistence type="predicted"/>
<dbReference type="EMBL" id="BPLQ01001136">
    <property type="protein sequence ID" value="GIX78885.1"/>
    <property type="molecule type" value="Genomic_DNA"/>
</dbReference>
<sequence>MPSLSLPSLEEFCFELIVEDYVGVESVISFHDHLSAGSLQMITLIWCLKRKHKFDDRLDARSPLGESKDGSSASLDAANTGVCDGNIREVPLAKPGTLEHSHLKNHWKITAPDSSNCEPLVLLTESTTNLLKKRSFSSSENLLDFLLPKLGALLGDMSQTSLCWDLVKLLEWITRSGADHRGRFFGWVKEKTHAHIIHDTADVMEKHS</sequence>
<organism evidence="1 2">
    <name type="scientific">Caerostris darwini</name>
    <dbReference type="NCBI Taxonomy" id="1538125"/>
    <lineage>
        <taxon>Eukaryota</taxon>
        <taxon>Metazoa</taxon>
        <taxon>Ecdysozoa</taxon>
        <taxon>Arthropoda</taxon>
        <taxon>Chelicerata</taxon>
        <taxon>Arachnida</taxon>
        <taxon>Araneae</taxon>
        <taxon>Araneomorphae</taxon>
        <taxon>Entelegynae</taxon>
        <taxon>Araneoidea</taxon>
        <taxon>Araneidae</taxon>
        <taxon>Caerostris</taxon>
    </lineage>
</organism>
<gene>
    <name evidence="1" type="ORF">CDAR_243791</name>
</gene>
<keyword evidence="2" id="KW-1185">Reference proteome</keyword>
<accession>A0AAV4N3N6</accession>
<evidence type="ECO:0000313" key="1">
    <source>
        <dbReference type="EMBL" id="GIX78885.1"/>
    </source>
</evidence>
<evidence type="ECO:0000313" key="2">
    <source>
        <dbReference type="Proteomes" id="UP001054837"/>
    </source>
</evidence>